<dbReference type="EMBL" id="CAXIEN010000225">
    <property type="protein sequence ID" value="CAL1288065.1"/>
    <property type="molecule type" value="Genomic_DNA"/>
</dbReference>
<protein>
    <submittedName>
        <fullName evidence="1">Uncharacterized protein</fullName>
    </submittedName>
</protein>
<organism evidence="1 2">
    <name type="scientific">Larinioides sclopetarius</name>
    <dbReference type="NCBI Taxonomy" id="280406"/>
    <lineage>
        <taxon>Eukaryota</taxon>
        <taxon>Metazoa</taxon>
        <taxon>Ecdysozoa</taxon>
        <taxon>Arthropoda</taxon>
        <taxon>Chelicerata</taxon>
        <taxon>Arachnida</taxon>
        <taxon>Araneae</taxon>
        <taxon>Araneomorphae</taxon>
        <taxon>Entelegynae</taxon>
        <taxon>Araneoidea</taxon>
        <taxon>Araneidae</taxon>
        <taxon>Larinioides</taxon>
    </lineage>
</organism>
<reference evidence="1 2" key="1">
    <citation type="submission" date="2024-04" db="EMBL/GenBank/DDBJ databases">
        <authorList>
            <person name="Rising A."/>
            <person name="Reimegard J."/>
            <person name="Sonavane S."/>
            <person name="Akerstrom W."/>
            <person name="Nylinder S."/>
            <person name="Hedman E."/>
            <person name="Kallberg Y."/>
        </authorList>
    </citation>
    <scope>NUCLEOTIDE SEQUENCE [LARGE SCALE GENOMIC DNA]</scope>
</reference>
<accession>A0AAV2AWP6</accession>
<dbReference type="Proteomes" id="UP001497382">
    <property type="component" value="Unassembled WGS sequence"/>
</dbReference>
<name>A0AAV2AWP6_9ARAC</name>
<feature type="non-terminal residue" evidence="1">
    <location>
        <position position="1"/>
    </location>
</feature>
<evidence type="ECO:0000313" key="1">
    <source>
        <dbReference type="EMBL" id="CAL1288065.1"/>
    </source>
</evidence>
<feature type="non-terminal residue" evidence="1">
    <location>
        <position position="95"/>
    </location>
</feature>
<proteinExistence type="predicted"/>
<keyword evidence="2" id="KW-1185">Reference proteome</keyword>
<sequence length="95" mass="10506">KERPLFSDEDYDGKRYYLEGVSSSGARVCLTTGPDLLDLWTRSLQQEGITYCPRNEPGHASDEGTVPFCRGNRAPLTGVSGRSSGKSWHHSCNKD</sequence>
<comment type="caution">
    <text evidence="1">The sequence shown here is derived from an EMBL/GenBank/DDBJ whole genome shotgun (WGS) entry which is preliminary data.</text>
</comment>
<gene>
    <name evidence="1" type="ORF">LARSCL_LOCUS15142</name>
</gene>
<dbReference type="AlphaFoldDB" id="A0AAV2AWP6"/>
<evidence type="ECO:0000313" key="2">
    <source>
        <dbReference type="Proteomes" id="UP001497382"/>
    </source>
</evidence>